<keyword evidence="5" id="KW-1185">Reference proteome</keyword>
<feature type="compositionally biased region" description="Basic and acidic residues" evidence="3">
    <location>
        <begin position="174"/>
        <end position="191"/>
    </location>
</feature>
<feature type="domain" description="PID" evidence="4">
    <location>
        <begin position="30"/>
        <end position="165"/>
    </location>
</feature>
<evidence type="ECO:0000259" key="4">
    <source>
        <dbReference type="PROSITE" id="PS01179"/>
    </source>
</evidence>
<gene>
    <name evidence="6" type="primary">LOC113202899</name>
</gene>
<feature type="compositionally biased region" description="Low complexity" evidence="3">
    <location>
        <begin position="604"/>
        <end position="620"/>
    </location>
</feature>
<evidence type="ECO:0000256" key="2">
    <source>
        <dbReference type="SAM" id="Coils"/>
    </source>
</evidence>
<evidence type="ECO:0000256" key="1">
    <source>
        <dbReference type="ARBA" id="ARBA00023054"/>
    </source>
</evidence>
<feature type="compositionally biased region" description="Gly residues" evidence="3">
    <location>
        <begin position="621"/>
        <end position="637"/>
    </location>
</feature>
<feature type="region of interest" description="Disordered" evidence="3">
    <location>
        <begin position="450"/>
        <end position="660"/>
    </location>
</feature>
<dbReference type="FunFam" id="2.30.29.30:FF:000124">
    <property type="entry name" value="carboxyl-terminal PDZ ligand of neuronal nitric oxide synthase protein-like"/>
    <property type="match status" value="1"/>
</dbReference>
<dbReference type="CDD" id="cd01270">
    <property type="entry name" value="PTB_CAPON-like"/>
    <property type="match status" value="1"/>
</dbReference>
<feature type="region of interest" description="Disordered" evidence="3">
    <location>
        <begin position="167"/>
        <end position="279"/>
    </location>
</feature>
<dbReference type="GeneID" id="113202899"/>
<dbReference type="RefSeq" id="XP_052125649.1">
    <property type="nucleotide sequence ID" value="XM_052269689.1"/>
</dbReference>
<dbReference type="OrthoDB" id="10030336at2759"/>
<dbReference type="Proteomes" id="UP000504606">
    <property type="component" value="Unplaced"/>
</dbReference>
<sequence>MPSKKQYNLVPNDEGDTRIPLHSDEAFHHGITFQAKYIGSMDVPRPSSRVEIVAAMRRIRYEFKAKGVKKKKVLLEVSVDGVRVSLRKKKKKKQWMDDSGLLLMHHPVYRIFYVSHDSQDLKIFSYIARDGASNVFRCNVFKSNKKNQAMRVVRTVGQAFEVCHKLSIGPGSPARDDHSERDSEGASDKTTRKGALSTQLSVDGLEDSVQDSGSYDDSPRSPPPRGLRLDLQRPRSPQVNRKDMNGLPLPDEVDRDGDRDRGERDRDREPSAGSLGGGSLLHHEVQLLREQLEQQVQQTQAAMAQVNLLRDQLAAEKAARMEAQARTHQLLGHNRELLDHITALVAHLQEQEGGAGGSQPLQLAPQCDQLGPALYPPDFQDAAQAAQAAYAANMALFNMGVPGSPVQTLRGAGCPGGTLFGFPYQTADQQFQAQLLQRLQSLSGYAPAAATARSPTPFGYPQSPTLGYRMSQPSPFGSSPAMAAPPSLQSRAHSTPAGPATPSPSAHSAGSGSATAGAGGSASTPQDEESSFFIRPLSQVGTLTTTDNDGRTRVIVPVPMDDDNRLSAPPAGRDPPSPGGRSPRHGGAAPASASGGSGGNTKRQQQQLAAAMATLDAPHGPQGGSQGAPQGGVGGGMRRLAPGGPPFITRSTSEKVPNRSELMTQVTRAAWARHTTK</sequence>
<name>A0A9C6U995_FRAOC</name>
<dbReference type="KEGG" id="foc:113202899"/>
<dbReference type="InterPro" id="IPR051133">
    <property type="entry name" value="Adapter_Engulfment-Domain"/>
</dbReference>
<feature type="compositionally biased region" description="Low complexity" evidence="3">
    <location>
        <begin position="579"/>
        <end position="594"/>
    </location>
</feature>
<evidence type="ECO:0000256" key="3">
    <source>
        <dbReference type="SAM" id="MobiDB-lite"/>
    </source>
</evidence>
<reference evidence="6" key="1">
    <citation type="submission" date="2025-08" db="UniProtKB">
        <authorList>
            <consortium name="RefSeq"/>
        </authorList>
    </citation>
    <scope>IDENTIFICATION</scope>
    <source>
        <tissue evidence="6">Whole organism</tissue>
    </source>
</reference>
<accession>A0A9C6U995</accession>
<dbReference type="SUPFAM" id="SSF50729">
    <property type="entry name" value="PH domain-like"/>
    <property type="match status" value="1"/>
</dbReference>
<dbReference type="SMART" id="SM00462">
    <property type="entry name" value="PTB"/>
    <property type="match status" value="1"/>
</dbReference>
<feature type="compositionally biased region" description="Basic and acidic residues" evidence="3">
    <location>
        <begin position="256"/>
        <end position="270"/>
    </location>
</feature>
<evidence type="ECO:0000313" key="5">
    <source>
        <dbReference type="Proteomes" id="UP000504606"/>
    </source>
</evidence>
<dbReference type="PROSITE" id="PS01179">
    <property type="entry name" value="PID"/>
    <property type="match status" value="1"/>
</dbReference>
<dbReference type="PANTHER" id="PTHR11232:SF17">
    <property type="entry name" value="CAPON-LIKE PROTEIN"/>
    <property type="match status" value="1"/>
</dbReference>
<keyword evidence="1 2" id="KW-0175">Coiled coil</keyword>
<protein>
    <submittedName>
        <fullName evidence="6">Capon-like protein</fullName>
    </submittedName>
</protein>
<dbReference type="PANTHER" id="PTHR11232">
    <property type="entry name" value="PHOSPHOTYROSINE INTERACTION DOMAIN-CONTAINING FAMILY MEMBER"/>
    <property type="match status" value="1"/>
</dbReference>
<feature type="compositionally biased region" description="Low complexity" evidence="3">
    <location>
        <begin position="492"/>
        <end position="525"/>
    </location>
</feature>
<dbReference type="AlphaFoldDB" id="A0A9C6U995"/>
<organism evidence="5 6">
    <name type="scientific">Frankliniella occidentalis</name>
    <name type="common">Western flower thrips</name>
    <name type="synonym">Euthrips occidentalis</name>
    <dbReference type="NCBI Taxonomy" id="133901"/>
    <lineage>
        <taxon>Eukaryota</taxon>
        <taxon>Metazoa</taxon>
        <taxon>Ecdysozoa</taxon>
        <taxon>Arthropoda</taxon>
        <taxon>Hexapoda</taxon>
        <taxon>Insecta</taxon>
        <taxon>Pterygota</taxon>
        <taxon>Neoptera</taxon>
        <taxon>Paraneoptera</taxon>
        <taxon>Thysanoptera</taxon>
        <taxon>Terebrantia</taxon>
        <taxon>Thripoidea</taxon>
        <taxon>Thripidae</taxon>
        <taxon>Frankliniella</taxon>
    </lineage>
</organism>
<dbReference type="InterPro" id="IPR011993">
    <property type="entry name" value="PH-like_dom_sf"/>
</dbReference>
<dbReference type="Pfam" id="PF00640">
    <property type="entry name" value="PID"/>
    <property type="match status" value="1"/>
</dbReference>
<dbReference type="GO" id="GO:0050998">
    <property type="term" value="F:nitric-oxide synthase binding"/>
    <property type="evidence" value="ECO:0007669"/>
    <property type="project" value="TreeGrafter"/>
</dbReference>
<dbReference type="Gene3D" id="2.30.29.30">
    <property type="entry name" value="Pleckstrin-homology domain (PH domain)/Phosphotyrosine-binding domain (PTB)"/>
    <property type="match status" value="1"/>
</dbReference>
<dbReference type="InterPro" id="IPR006020">
    <property type="entry name" value="PTB/PI_dom"/>
</dbReference>
<evidence type="ECO:0000313" key="6">
    <source>
        <dbReference type="RefSeq" id="XP_052125649.1"/>
    </source>
</evidence>
<feature type="coiled-coil region" evidence="2">
    <location>
        <begin position="282"/>
        <end position="326"/>
    </location>
</feature>
<proteinExistence type="predicted"/>